<reference evidence="3 4" key="1">
    <citation type="submission" date="2021-10" db="EMBL/GenBank/DDBJ databases">
        <title>Collection of gut derived symbiotic bacterial strains cultured from healthy donors.</title>
        <authorList>
            <person name="Lin H."/>
            <person name="Littmann E."/>
            <person name="Kohout C."/>
            <person name="Pamer E.G."/>
        </authorList>
    </citation>
    <scope>NUCLEOTIDE SEQUENCE [LARGE SCALE GENOMIC DNA]</scope>
    <source>
        <strain evidence="3 4">DFI.1.165</strain>
    </source>
</reference>
<dbReference type="PANTHER" id="PTHR43312">
    <property type="entry name" value="D-THREO-ALDOSE 1-DEHYDROGENASE"/>
    <property type="match status" value="1"/>
</dbReference>
<keyword evidence="4" id="KW-1185">Reference proteome</keyword>
<evidence type="ECO:0000313" key="3">
    <source>
        <dbReference type="EMBL" id="MCB7387114.1"/>
    </source>
</evidence>
<dbReference type="PANTHER" id="PTHR43312:SF1">
    <property type="entry name" value="NADP-DEPENDENT OXIDOREDUCTASE DOMAIN-CONTAINING PROTEIN"/>
    <property type="match status" value="1"/>
</dbReference>
<protein>
    <submittedName>
        <fullName evidence="3">Aldo/keto reductase</fullName>
    </submittedName>
</protein>
<feature type="domain" description="4Fe-4S ferredoxin-type" evidence="2">
    <location>
        <begin position="286"/>
        <end position="357"/>
    </location>
</feature>
<dbReference type="RefSeq" id="WP_066733822.1">
    <property type="nucleotide sequence ID" value="NZ_JAJCIQ010000003.1"/>
</dbReference>
<dbReference type="InterPro" id="IPR053135">
    <property type="entry name" value="AKR2_Oxidoreductase"/>
</dbReference>
<gene>
    <name evidence="3" type="ORF">LIZ65_07405</name>
</gene>
<dbReference type="InterPro" id="IPR036812">
    <property type="entry name" value="NAD(P)_OxRdtase_dom_sf"/>
</dbReference>
<dbReference type="EMBL" id="JAJCIS010000003">
    <property type="protein sequence ID" value="MCB7387114.1"/>
    <property type="molecule type" value="Genomic_DNA"/>
</dbReference>
<accession>A0ABS8DH40</accession>
<dbReference type="InterPro" id="IPR023210">
    <property type="entry name" value="NADP_OxRdtase_dom"/>
</dbReference>
<sequence length="380" mass="42968">MKYVNYPGTDKQVSVVGFGGLRFGLDKTDEENADMILYAYDKGINYFDTAPGYCDDRSEKIFGIAFRKLLAEGKTDFYVSTKSKPKMCPTKELAIASVKRSLEIMGIPKIHFYHVWCIRKMEHYELSMAKGGQYEGLKWCQEQGLIDHLCFSSHQPGEEVVQVLDAHTFTGVTMGINLLNFPYRWKGVEYAYQKGYGVVAMNPLCGGTIPAHEKELAFLAEPGETVTQAALRFNIASPEITISLIGFSRKSDIDEACEMADHAVPFQTSDLERIKEKFHGATKEICTGCGYCRVCPKGINIPAYMLLYNEKQMFHKTEEEMIDMVYGLEYYNYSANTKGRAGDCIKCRKCEQECTQHLGIVRRLEEIAGWESQTEDTVTV</sequence>
<organism evidence="3 4">
    <name type="scientific">Bariatricus massiliensis</name>
    <dbReference type="NCBI Taxonomy" id="1745713"/>
    <lineage>
        <taxon>Bacteria</taxon>
        <taxon>Bacillati</taxon>
        <taxon>Bacillota</taxon>
        <taxon>Clostridia</taxon>
        <taxon>Lachnospirales</taxon>
        <taxon>Lachnospiraceae</taxon>
        <taxon>Bariatricus</taxon>
    </lineage>
</organism>
<dbReference type="InterPro" id="IPR017896">
    <property type="entry name" value="4Fe4S_Fe-S-bd"/>
</dbReference>
<evidence type="ECO:0000259" key="1">
    <source>
        <dbReference type="Pfam" id="PF00248"/>
    </source>
</evidence>
<dbReference type="Pfam" id="PF13187">
    <property type="entry name" value="Fer4_9"/>
    <property type="match status" value="1"/>
</dbReference>
<evidence type="ECO:0000313" key="4">
    <source>
        <dbReference type="Proteomes" id="UP001299546"/>
    </source>
</evidence>
<dbReference type="SUPFAM" id="SSF46548">
    <property type="entry name" value="alpha-helical ferredoxin"/>
    <property type="match status" value="1"/>
</dbReference>
<comment type="caution">
    <text evidence="3">The sequence shown here is derived from an EMBL/GenBank/DDBJ whole genome shotgun (WGS) entry which is preliminary data.</text>
</comment>
<dbReference type="CDD" id="cd19096">
    <property type="entry name" value="AKR_Fe-S_oxidoreductase"/>
    <property type="match status" value="1"/>
</dbReference>
<feature type="domain" description="NADP-dependent oxidoreductase" evidence="1">
    <location>
        <begin position="16"/>
        <end position="277"/>
    </location>
</feature>
<dbReference type="Gene3D" id="3.20.20.100">
    <property type="entry name" value="NADP-dependent oxidoreductase domain"/>
    <property type="match status" value="1"/>
</dbReference>
<name>A0ABS8DH40_9FIRM</name>
<dbReference type="SUPFAM" id="SSF51430">
    <property type="entry name" value="NAD(P)-linked oxidoreductase"/>
    <property type="match status" value="1"/>
</dbReference>
<evidence type="ECO:0000259" key="2">
    <source>
        <dbReference type="Pfam" id="PF13187"/>
    </source>
</evidence>
<dbReference type="Pfam" id="PF00248">
    <property type="entry name" value="Aldo_ket_red"/>
    <property type="match status" value="1"/>
</dbReference>
<proteinExistence type="predicted"/>
<dbReference type="Proteomes" id="UP001299546">
    <property type="component" value="Unassembled WGS sequence"/>
</dbReference>